<organism evidence="1 2">
    <name type="scientific">Helicostylum pulchrum</name>
    <dbReference type="NCBI Taxonomy" id="562976"/>
    <lineage>
        <taxon>Eukaryota</taxon>
        <taxon>Fungi</taxon>
        <taxon>Fungi incertae sedis</taxon>
        <taxon>Mucoromycota</taxon>
        <taxon>Mucoromycotina</taxon>
        <taxon>Mucoromycetes</taxon>
        <taxon>Mucorales</taxon>
        <taxon>Mucorineae</taxon>
        <taxon>Mucoraceae</taxon>
        <taxon>Helicostylum</taxon>
    </lineage>
</organism>
<keyword evidence="2" id="KW-1185">Reference proteome</keyword>
<dbReference type="Gene3D" id="3.40.720.10">
    <property type="entry name" value="Alkaline Phosphatase, subunit A"/>
    <property type="match status" value="1"/>
</dbReference>
<comment type="caution">
    <text evidence="1">The sequence shown here is derived from an EMBL/GenBank/DDBJ whole genome shotgun (WGS) entry which is preliminary data.</text>
</comment>
<dbReference type="EMBL" id="BAABUJ010000007">
    <property type="protein sequence ID" value="GAA5797343.1"/>
    <property type="molecule type" value="Genomic_DNA"/>
</dbReference>
<evidence type="ECO:0000313" key="1">
    <source>
        <dbReference type="EMBL" id="GAA5797343.1"/>
    </source>
</evidence>
<dbReference type="SUPFAM" id="SSF53649">
    <property type="entry name" value="Alkaline phosphatase-like"/>
    <property type="match status" value="1"/>
</dbReference>
<name>A0ABP9XSE4_9FUNG</name>
<dbReference type="InterPro" id="IPR017850">
    <property type="entry name" value="Alkaline_phosphatase_core_sf"/>
</dbReference>
<proteinExistence type="predicted"/>
<protein>
    <recommendedName>
        <fullName evidence="3">Alkaline phosphatase</fullName>
    </recommendedName>
</protein>
<evidence type="ECO:0000313" key="2">
    <source>
        <dbReference type="Proteomes" id="UP001476247"/>
    </source>
</evidence>
<dbReference type="Proteomes" id="UP001476247">
    <property type="component" value="Unassembled WGS sequence"/>
</dbReference>
<sequence>MVNDAATHVHEILEYQNTIELVKKYIDQHPDTIMISTSDHETGGLSLARQVTEGYPEYLWYPDVLVKIQSSTVNLAKKMRQANITRDFITNDILKEYLGLVDPTENEITYLLESSKSSQKSQDQYLADMVSKRAQLGVNYI</sequence>
<reference evidence="1 2" key="1">
    <citation type="submission" date="2024-04" db="EMBL/GenBank/DDBJ databases">
        <title>genome sequences of Mucor flavus KT1a and Helicostylum pulchrum KT1b strains isolation_sourced from the surface of a dry-aged beef.</title>
        <authorList>
            <person name="Toyotome T."/>
            <person name="Hosono M."/>
            <person name="Torimaru M."/>
            <person name="Fukuda K."/>
            <person name="Mikami N."/>
        </authorList>
    </citation>
    <scope>NUCLEOTIDE SEQUENCE [LARGE SCALE GENOMIC DNA]</scope>
    <source>
        <strain evidence="1 2">KT1b</strain>
    </source>
</reference>
<accession>A0ABP9XSE4</accession>
<gene>
    <name evidence="1" type="ORF">HPULCUR_002725</name>
</gene>
<evidence type="ECO:0008006" key="3">
    <source>
        <dbReference type="Google" id="ProtNLM"/>
    </source>
</evidence>